<comment type="caution">
    <text evidence="2">The sequence shown here is derived from an EMBL/GenBank/DDBJ whole genome shotgun (WGS) entry which is preliminary data.</text>
</comment>
<dbReference type="Pfam" id="PF13560">
    <property type="entry name" value="HTH_31"/>
    <property type="match status" value="1"/>
</dbReference>
<gene>
    <name evidence="2" type="ORF">JOF56_001964</name>
</gene>
<dbReference type="EMBL" id="JAGINW010000001">
    <property type="protein sequence ID" value="MBP2321579.1"/>
    <property type="molecule type" value="Genomic_DNA"/>
</dbReference>
<dbReference type="Proteomes" id="UP001519332">
    <property type="component" value="Unassembled WGS sequence"/>
</dbReference>
<evidence type="ECO:0000259" key="1">
    <source>
        <dbReference type="PROSITE" id="PS50943"/>
    </source>
</evidence>
<name>A0ABS4TCA0_9PSEU</name>
<dbReference type="InterPro" id="IPR001387">
    <property type="entry name" value="Cro/C1-type_HTH"/>
</dbReference>
<evidence type="ECO:0000313" key="2">
    <source>
        <dbReference type="EMBL" id="MBP2321579.1"/>
    </source>
</evidence>
<accession>A0ABS4TCA0</accession>
<reference evidence="2 3" key="1">
    <citation type="submission" date="2021-03" db="EMBL/GenBank/DDBJ databases">
        <title>Sequencing the genomes of 1000 actinobacteria strains.</title>
        <authorList>
            <person name="Klenk H.-P."/>
        </authorList>
    </citation>
    <scope>NUCLEOTIDE SEQUENCE [LARGE SCALE GENOMIC DNA]</scope>
    <source>
        <strain evidence="2 3">DSM 46670</strain>
    </source>
</reference>
<proteinExistence type="predicted"/>
<dbReference type="InterPro" id="IPR010982">
    <property type="entry name" value="Lambda_DNA-bd_dom_sf"/>
</dbReference>
<keyword evidence="3" id="KW-1185">Reference proteome</keyword>
<protein>
    <submittedName>
        <fullName evidence="2">Transcriptional regulator with XRE-family HTH domain</fullName>
    </submittedName>
</protein>
<organism evidence="2 3">
    <name type="scientific">Kibdelosporangium banguiense</name>
    <dbReference type="NCBI Taxonomy" id="1365924"/>
    <lineage>
        <taxon>Bacteria</taxon>
        <taxon>Bacillati</taxon>
        <taxon>Actinomycetota</taxon>
        <taxon>Actinomycetes</taxon>
        <taxon>Pseudonocardiales</taxon>
        <taxon>Pseudonocardiaceae</taxon>
        <taxon>Kibdelosporangium</taxon>
    </lineage>
</organism>
<feature type="domain" description="HTH cro/C1-type" evidence="1">
    <location>
        <begin position="1"/>
        <end position="29"/>
    </location>
</feature>
<evidence type="ECO:0000313" key="3">
    <source>
        <dbReference type="Proteomes" id="UP001519332"/>
    </source>
</evidence>
<sequence length="416" mass="44827">MRLAAGLSLSELARRVHYSKGYLSKVETGVKPAGGDLARRCDAALEADGKLAALLTQPGTPDPGSRDEAWTGEVWTMNLDSGGTSWFNPVRRRDALASGAALLTLGFSDRRASAAVQQETTIASFQTIFEQHRKLGQTMSPVMVLPSLIAQTHTLRELARVAQSPARERYLRLASRYAEYTGWMTQEAGNDQAAMWWTKNAVDMAGAAGDLDLAAHSLVRHALIALYREDPIETVDLAQQAQADSNASTRIRGMAALREAQGHALAGSDRLCRLTLDRAETLLASVAAETADGMVLGAQAGTSMGPIVTGWCLYDLGRPREAAEVLDRELGGLPANGRRAHARFGARQALAHAAAGEVDHACQLSHQVLDSAEVVDSATIRFDLRRLARTLSRWSSHKTVRELQPRLTAALHAPVA</sequence>
<dbReference type="CDD" id="cd00093">
    <property type="entry name" value="HTH_XRE"/>
    <property type="match status" value="1"/>
</dbReference>
<dbReference type="Gene3D" id="1.10.260.40">
    <property type="entry name" value="lambda repressor-like DNA-binding domains"/>
    <property type="match status" value="1"/>
</dbReference>
<dbReference type="SUPFAM" id="SSF47413">
    <property type="entry name" value="lambda repressor-like DNA-binding domains"/>
    <property type="match status" value="1"/>
</dbReference>
<dbReference type="PROSITE" id="PS50943">
    <property type="entry name" value="HTH_CROC1"/>
    <property type="match status" value="1"/>
</dbReference>
<dbReference type="RefSeq" id="WP_245378214.1">
    <property type="nucleotide sequence ID" value="NZ_JAGINW010000001.1"/>
</dbReference>